<feature type="signal peptide" evidence="3">
    <location>
        <begin position="1"/>
        <end position="21"/>
    </location>
</feature>
<feature type="region of interest" description="Disordered" evidence="1">
    <location>
        <begin position="413"/>
        <end position="436"/>
    </location>
</feature>
<keyword evidence="3" id="KW-0732">Signal</keyword>
<evidence type="ECO:0000256" key="3">
    <source>
        <dbReference type="SAM" id="SignalP"/>
    </source>
</evidence>
<feature type="region of interest" description="Disordered" evidence="1">
    <location>
        <begin position="334"/>
        <end position="356"/>
    </location>
</feature>
<evidence type="ECO:0000313" key="4">
    <source>
        <dbReference type="EMBL" id="EER32225.1"/>
    </source>
</evidence>
<dbReference type="STRING" id="294747.C5MCE5"/>
<feature type="compositionally biased region" description="Low complexity" evidence="1">
    <location>
        <begin position="79"/>
        <end position="93"/>
    </location>
</feature>
<dbReference type="AlphaFoldDB" id="C5MCE5"/>
<keyword evidence="5" id="KW-1185">Reference proteome</keyword>
<dbReference type="VEuPathDB" id="FungiDB:CTRG_03896"/>
<dbReference type="EMBL" id="GG692399">
    <property type="protein sequence ID" value="EER32225.1"/>
    <property type="molecule type" value="Genomic_DNA"/>
</dbReference>
<organism evidence="4 5">
    <name type="scientific">Candida tropicalis (strain ATCC MYA-3404 / T1)</name>
    <name type="common">Yeast</name>
    <dbReference type="NCBI Taxonomy" id="294747"/>
    <lineage>
        <taxon>Eukaryota</taxon>
        <taxon>Fungi</taxon>
        <taxon>Dikarya</taxon>
        <taxon>Ascomycota</taxon>
        <taxon>Saccharomycotina</taxon>
        <taxon>Pichiomycetes</taxon>
        <taxon>Debaryomycetaceae</taxon>
        <taxon>Candida/Lodderomyces clade</taxon>
        <taxon>Candida</taxon>
    </lineage>
</organism>
<keyword evidence="2" id="KW-1133">Transmembrane helix</keyword>
<feature type="region of interest" description="Disordered" evidence="1">
    <location>
        <begin position="502"/>
        <end position="544"/>
    </location>
</feature>
<feature type="transmembrane region" description="Helical" evidence="2">
    <location>
        <begin position="614"/>
        <end position="632"/>
    </location>
</feature>
<feature type="region of interest" description="Disordered" evidence="1">
    <location>
        <begin position="67"/>
        <end position="105"/>
    </location>
</feature>
<feature type="compositionally biased region" description="Basic residues" evidence="1">
    <location>
        <begin position="334"/>
        <end position="345"/>
    </location>
</feature>
<sequence length="633" mass="70388">MNYLTSLLLLSTNTFIQPTVTIVTTTINNSIVLETSTIDPNLTTTEYDLHDNNSSFVKLNEVYLSDSSDGSTDEDGEFEGQNTDDTGSTCDSCDSTDNDSDSEDDRVFVHGYTVTTTITTTTTSYGHYPRPNDYFENAANKGFFHSALEPVKKLQWGIHTSKPGKSYRRPFRKFHRTGGGAFKKNDNFINRRVTVTKSITKYVAMPTVKPLPIQQDTGTVHFGLQSSKTRPQRGTSSLKLIERVPTNYIPITSESFTPEATLTHVVPHITNSVIYYPTNGNDIDDITFPIRFIRTLISGEYSVLPIEGSTIYSGYPIESSTSLRYSSIRLARPLRTKRRRPRSKTKTTESPTYVSSTGEVESLSWSDFGSTSWIDDEVEQSSGLWSSSDVQTSLMDDGDGYLNDESIDTESVVSLSSTSPLTSKPSTSWSASSFSNEPISYHTSTSYSSKSYVQPSRSKTTMKETLLTDVTKIHIISEVIVPTTTTTTRWIEITPQVPTAVKSATSNTPTNKETKSKKFSFPRFRTRKSRSSNGSSTIPESSQLRNSSIAYNSTVAQTSPNVVHETVLVGVDERITDVDYPQQTKLDQHSFTGVVLPSRKFIFRSMSNLPNCEFSTYMLVFLLIVPLLGLLCL</sequence>
<keyword evidence="2" id="KW-0812">Transmembrane</keyword>
<accession>C5MCE5</accession>
<gene>
    <name evidence="4" type="ORF">CTRG_03896</name>
</gene>
<protein>
    <submittedName>
        <fullName evidence="4">Uncharacterized protein</fullName>
    </submittedName>
</protein>
<name>C5MCE5_CANTT</name>
<keyword evidence="2" id="KW-0472">Membrane</keyword>
<evidence type="ECO:0000256" key="1">
    <source>
        <dbReference type="SAM" id="MobiDB-lite"/>
    </source>
</evidence>
<dbReference type="HOGENOM" id="CLU_377647_0_0_1"/>
<proteinExistence type="predicted"/>
<evidence type="ECO:0000313" key="5">
    <source>
        <dbReference type="Proteomes" id="UP000002037"/>
    </source>
</evidence>
<reference evidence="4 5" key="1">
    <citation type="journal article" date="2009" name="Nature">
        <title>Evolution of pathogenicity and sexual reproduction in eight Candida genomes.</title>
        <authorList>
            <person name="Butler G."/>
            <person name="Rasmussen M.D."/>
            <person name="Lin M.F."/>
            <person name="Santos M.A."/>
            <person name="Sakthikumar S."/>
            <person name="Munro C.A."/>
            <person name="Rheinbay E."/>
            <person name="Grabherr M."/>
            <person name="Forche A."/>
            <person name="Reedy J.L."/>
            <person name="Agrafioti I."/>
            <person name="Arnaud M.B."/>
            <person name="Bates S."/>
            <person name="Brown A.J."/>
            <person name="Brunke S."/>
            <person name="Costanzo M.C."/>
            <person name="Fitzpatrick D.A."/>
            <person name="de Groot P.W."/>
            <person name="Harris D."/>
            <person name="Hoyer L.L."/>
            <person name="Hube B."/>
            <person name="Klis F.M."/>
            <person name="Kodira C."/>
            <person name="Lennard N."/>
            <person name="Logue M.E."/>
            <person name="Martin R."/>
            <person name="Neiman A.M."/>
            <person name="Nikolaou E."/>
            <person name="Quail M.A."/>
            <person name="Quinn J."/>
            <person name="Santos M.C."/>
            <person name="Schmitzberger F.F."/>
            <person name="Sherlock G."/>
            <person name="Shah P."/>
            <person name="Silverstein K.A."/>
            <person name="Skrzypek M.S."/>
            <person name="Soll D."/>
            <person name="Staggs R."/>
            <person name="Stansfield I."/>
            <person name="Stumpf M.P."/>
            <person name="Sudbery P.E."/>
            <person name="Srikantha T."/>
            <person name="Zeng Q."/>
            <person name="Berman J."/>
            <person name="Berriman M."/>
            <person name="Heitman J."/>
            <person name="Gow N.A."/>
            <person name="Lorenz M.C."/>
            <person name="Birren B.W."/>
            <person name="Kellis M."/>
            <person name="Cuomo C.A."/>
        </authorList>
    </citation>
    <scope>NUCLEOTIDE SEQUENCE [LARGE SCALE GENOMIC DNA]</scope>
    <source>
        <strain evidence="5">ATCC MYA-3404 / T1</strain>
    </source>
</reference>
<dbReference type="Proteomes" id="UP000002037">
    <property type="component" value="Unassembled WGS sequence"/>
</dbReference>
<evidence type="ECO:0000256" key="2">
    <source>
        <dbReference type="SAM" id="Phobius"/>
    </source>
</evidence>
<dbReference type="GeneID" id="8297951"/>
<feature type="compositionally biased region" description="Acidic residues" evidence="1">
    <location>
        <begin position="94"/>
        <end position="104"/>
    </location>
</feature>
<feature type="compositionally biased region" description="Polar residues" evidence="1">
    <location>
        <begin position="531"/>
        <end position="544"/>
    </location>
</feature>
<feature type="compositionally biased region" description="Basic residues" evidence="1">
    <location>
        <begin position="515"/>
        <end position="530"/>
    </location>
</feature>
<feature type="compositionally biased region" description="Polar residues" evidence="1">
    <location>
        <begin position="502"/>
        <end position="511"/>
    </location>
</feature>
<dbReference type="KEGG" id="ctp:CTRG_03896"/>
<feature type="chain" id="PRO_5002955558" evidence="3">
    <location>
        <begin position="22"/>
        <end position="633"/>
    </location>
</feature>
<dbReference type="RefSeq" id="XP_002549599.1">
    <property type="nucleotide sequence ID" value="XM_002549553.1"/>
</dbReference>